<evidence type="ECO:0000313" key="2">
    <source>
        <dbReference type="EnsemblPlants" id="OMERI04G17490.1"/>
    </source>
</evidence>
<protein>
    <submittedName>
        <fullName evidence="2">Uncharacterized protein</fullName>
    </submittedName>
</protein>
<dbReference type="Gramene" id="OMERI04G17490.1">
    <property type="protein sequence ID" value="OMERI04G17490.1"/>
    <property type="gene ID" value="OMERI04G17490"/>
</dbReference>
<reference evidence="2" key="2">
    <citation type="submission" date="2018-05" db="EMBL/GenBank/DDBJ databases">
        <title>OmerRS3 (Oryza meridionalis Reference Sequence Version 3).</title>
        <authorList>
            <person name="Zhang J."/>
            <person name="Kudrna D."/>
            <person name="Lee S."/>
            <person name="Talag J."/>
            <person name="Welchert J."/>
            <person name="Wing R.A."/>
        </authorList>
    </citation>
    <scope>NUCLEOTIDE SEQUENCE [LARGE SCALE GENOMIC DNA]</scope>
    <source>
        <strain evidence="2">cv. OR44</strain>
    </source>
</reference>
<evidence type="ECO:0000256" key="1">
    <source>
        <dbReference type="SAM" id="MobiDB-lite"/>
    </source>
</evidence>
<accession>A0A0E0DGV2</accession>
<feature type="region of interest" description="Disordered" evidence="1">
    <location>
        <begin position="1"/>
        <end position="83"/>
    </location>
</feature>
<dbReference type="EnsemblPlants" id="OMERI04G17490.1">
    <property type="protein sequence ID" value="OMERI04G17490.1"/>
    <property type="gene ID" value="OMERI04G17490"/>
</dbReference>
<name>A0A0E0DGV2_9ORYZ</name>
<evidence type="ECO:0000313" key="3">
    <source>
        <dbReference type="Proteomes" id="UP000008021"/>
    </source>
</evidence>
<organism evidence="2">
    <name type="scientific">Oryza meridionalis</name>
    <dbReference type="NCBI Taxonomy" id="40149"/>
    <lineage>
        <taxon>Eukaryota</taxon>
        <taxon>Viridiplantae</taxon>
        <taxon>Streptophyta</taxon>
        <taxon>Embryophyta</taxon>
        <taxon>Tracheophyta</taxon>
        <taxon>Spermatophyta</taxon>
        <taxon>Magnoliopsida</taxon>
        <taxon>Liliopsida</taxon>
        <taxon>Poales</taxon>
        <taxon>Poaceae</taxon>
        <taxon>BOP clade</taxon>
        <taxon>Oryzoideae</taxon>
        <taxon>Oryzeae</taxon>
        <taxon>Oryzinae</taxon>
        <taxon>Oryza</taxon>
    </lineage>
</organism>
<feature type="compositionally biased region" description="Acidic residues" evidence="1">
    <location>
        <begin position="113"/>
        <end position="125"/>
    </location>
</feature>
<reference evidence="2" key="1">
    <citation type="submission" date="2015-04" db="UniProtKB">
        <authorList>
            <consortium name="EnsemblPlants"/>
        </authorList>
    </citation>
    <scope>IDENTIFICATION</scope>
</reference>
<dbReference type="Proteomes" id="UP000008021">
    <property type="component" value="Chromosome 4"/>
</dbReference>
<feature type="compositionally biased region" description="Basic and acidic residues" evidence="1">
    <location>
        <begin position="22"/>
        <end position="57"/>
    </location>
</feature>
<feature type="region of interest" description="Disordered" evidence="1">
    <location>
        <begin position="103"/>
        <end position="125"/>
    </location>
</feature>
<sequence length="202" mass="22367">MRRRRPRGPQIDAAGAEIAGDGGREGRRCGGGRERRRDGDRQIKRRCADDPTAERRRGVGGVEDGRRRRWRQRRRGFGRCRSDPPNPALLLGLRLVASRGDVGGGGGGGAAMDSEDDMLDANDSADDDFYSGRETWPCSPAASTPFCQPPCGGTLKNEAPRRRVRRGGAAWARPRPWWRDRAHRGYEPERGWGRMCVGPTFG</sequence>
<dbReference type="HOGENOM" id="CLU_1356565_0_0_1"/>
<dbReference type="AlphaFoldDB" id="A0A0E0DGV2"/>
<feature type="compositionally biased region" description="Basic residues" evidence="1">
    <location>
        <begin position="67"/>
        <end position="78"/>
    </location>
</feature>
<keyword evidence="3" id="KW-1185">Reference proteome</keyword>
<proteinExistence type="predicted"/>